<dbReference type="PANTHER" id="PTHR43384">
    <property type="entry name" value="SEPTUM SITE-DETERMINING PROTEIN MIND HOMOLOG, CHLOROPLASTIC-RELATED"/>
    <property type="match status" value="1"/>
</dbReference>
<keyword evidence="2" id="KW-0067">ATP-binding</keyword>
<dbReference type="InterPro" id="IPR014433">
    <property type="entry name" value="CooC"/>
</dbReference>
<organism evidence="4">
    <name type="scientific">Aerophobetes bacterium</name>
    <dbReference type="NCBI Taxonomy" id="2030807"/>
    <lineage>
        <taxon>Bacteria</taxon>
        <taxon>Candidatus Aerophobota</taxon>
    </lineage>
</organism>
<comment type="caution">
    <text evidence="4">The sequence shown here is derived from an EMBL/GenBank/DDBJ whole genome shotgun (WGS) entry which is preliminary data.</text>
</comment>
<name>A0A7V5HZX5_UNCAE</name>
<dbReference type="AlphaFoldDB" id="A0A7V5HZX5"/>
<keyword evidence="1" id="KW-0547">Nucleotide-binding</keyword>
<dbReference type="EMBL" id="DRTT01000164">
    <property type="protein sequence ID" value="HHF99008.1"/>
    <property type="molecule type" value="Genomic_DNA"/>
</dbReference>
<proteinExistence type="predicted"/>
<dbReference type="Proteomes" id="UP000886070">
    <property type="component" value="Unassembled WGS sequence"/>
</dbReference>
<evidence type="ECO:0000256" key="1">
    <source>
        <dbReference type="ARBA" id="ARBA00022741"/>
    </source>
</evidence>
<dbReference type="InterPro" id="IPR050625">
    <property type="entry name" value="ParA/MinD_ATPase"/>
</dbReference>
<dbReference type="CDD" id="cd02034">
    <property type="entry name" value="CooC1"/>
    <property type="match status" value="1"/>
</dbReference>
<protein>
    <submittedName>
        <fullName evidence="4">Carbon monoxide dehydrogenase</fullName>
    </submittedName>
</protein>
<dbReference type="GO" id="GO:0009898">
    <property type="term" value="C:cytoplasmic side of plasma membrane"/>
    <property type="evidence" value="ECO:0007669"/>
    <property type="project" value="TreeGrafter"/>
</dbReference>
<dbReference type="Gene3D" id="3.40.50.300">
    <property type="entry name" value="P-loop containing nucleotide triphosphate hydrolases"/>
    <property type="match status" value="1"/>
</dbReference>
<dbReference type="GO" id="GO:0005829">
    <property type="term" value="C:cytosol"/>
    <property type="evidence" value="ECO:0007669"/>
    <property type="project" value="TreeGrafter"/>
</dbReference>
<dbReference type="FunFam" id="3.40.50.300:FF:001573">
    <property type="entry name" value="Carbon monoxide dehydrogenase accessory protein CooC"/>
    <property type="match status" value="1"/>
</dbReference>
<dbReference type="InterPro" id="IPR002586">
    <property type="entry name" value="CobQ/CobB/MinD/ParA_Nub-bd_dom"/>
</dbReference>
<gene>
    <name evidence="4" type="ORF">ENL39_05945</name>
</gene>
<accession>A0A7V5HZX5</accession>
<dbReference type="Pfam" id="PF01656">
    <property type="entry name" value="CbiA"/>
    <property type="match status" value="1"/>
</dbReference>
<feature type="domain" description="CobQ/CobB/MinD/ParA nucleotide binding" evidence="3">
    <location>
        <begin position="4"/>
        <end position="230"/>
    </location>
</feature>
<dbReference type="PANTHER" id="PTHR43384:SF6">
    <property type="entry name" value="SEPTUM SITE-DETERMINING PROTEIN MIND HOMOLOG, CHLOROPLASTIC"/>
    <property type="match status" value="1"/>
</dbReference>
<dbReference type="GO" id="GO:0005524">
    <property type="term" value="F:ATP binding"/>
    <property type="evidence" value="ECO:0007669"/>
    <property type="project" value="UniProtKB-KW"/>
</dbReference>
<reference evidence="4" key="1">
    <citation type="journal article" date="2020" name="mSystems">
        <title>Genome- and Community-Level Interaction Insights into Carbon Utilization and Element Cycling Functions of Hydrothermarchaeota in Hydrothermal Sediment.</title>
        <authorList>
            <person name="Zhou Z."/>
            <person name="Liu Y."/>
            <person name="Xu W."/>
            <person name="Pan J."/>
            <person name="Luo Z.H."/>
            <person name="Li M."/>
        </authorList>
    </citation>
    <scope>NUCLEOTIDE SEQUENCE [LARGE SCALE GENOMIC DNA]</scope>
    <source>
        <strain evidence="4">HyVt-92</strain>
    </source>
</reference>
<dbReference type="GO" id="GO:0051782">
    <property type="term" value="P:negative regulation of cell division"/>
    <property type="evidence" value="ECO:0007669"/>
    <property type="project" value="TreeGrafter"/>
</dbReference>
<sequence length="256" mass="28115">MKIAITGKGGAGKTTLATGIIKYFKWKGRAVFAIDADPDTNLALTLSFPEPSRITPLIEMKKLIEERTGAKPGDVSSYFKLNPKVDDIPDKYFVEHEGVKLAVMGTVRGGGMGCTCPENAFLRALLSHLLLERDEVLVIDMEAGIEHLGRGTARGVDRLIVVVEPGKKSIETAFRIKKLSSQIGISNLSVVGNKIRGEEDRRYILTCLSNFNVLGFVSFDENIIQADINGFSPWDKSEKFRSEIGEIVKNLTGEKV</sequence>
<evidence type="ECO:0000259" key="3">
    <source>
        <dbReference type="Pfam" id="PF01656"/>
    </source>
</evidence>
<dbReference type="InterPro" id="IPR027417">
    <property type="entry name" value="P-loop_NTPase"/>
</dbReference>
<evidence type="ECO:0000256" key="2">
    <source>
        <dbReference type="ARBA" id="ARBA00022840"/>
    </source>
</evidence>
<dbReference type="GO" id="GO:0016887">
    <property type="term" value="F:ATP hydrolysis activity"/>
    <property type="evidence" value="ECO:0007669"/>
    <property type="project" value="TreeGrafter"/>
</dbReference>
<dbReference type="PIRSF" id="PIRSF005647">
    <property type="entry name" value="CooC"/>
    <property type="match status" value="1"/>
</dbReference>
<dbReference type="SUPFAM" id="SSF52540">
    <property type="entry name" value="P-loop containing nucleoside triphosphate hydrolases"/>
    <property type="match status" value="1"/>
</dbReference>
<evidence type="ECO:0000313" key="4">
    <source>
        <dbReference type="EMBL" id="HHF99008.1"/>
    </source>
</evidence>